<reference evidence="5 6" key="1">
    <citation type="journal article" date="2006" name="Science">
        <title>Genome of rice cluster I archaea -- the key methane producers in the rice rhizosphere.</title>
        <authorList>
            <person name="Erkel C."/>
            <person name="Kube M."/>
            <person name="Reinhardt R."/>
            <person name="Liesack W."/>
        </authorList>
    </citation>
    <scope>NUCLEOTIDE SEQUENCE [LARGE SCALE GENOMIC DNA]</scope>
    <source>
        <strain evidence="6">DSM 22066 / NBRC 105507 / MRE50</strain>
    </source>
</reference>
<dbReference type="GeneID" id="5145477"/>
<sequence length="112" mass="12754">MDCDSTCELSKRMAEVFKALGDANRMYLIYLLASDGKERICVTELAEQLGISQPAVSRHLSTLKHAGIVKSEKDGNRIYYTFDREAMVRYKANIDLLFGNVMQKCDRLEKRG</sequence>
<dbReference type="SMART" id="SM00418">
    <property type="entry name" value="HTH_ARSR"/>
    <property type="match status" value="1"/>
</dbReference>
<dbReference type="InterPro" id="IPR036390">
    <property type="entry name" value="WH_DNA-bd_sf"/>
</dbReference>
<dbReference type="CDD" id="cd00090">
    <property type="entry name" value="HTH_ARSR"/>
    <property type="match status" value="1"/>
</dbReference>
<dbReference type="PRINTS" id="PR00778">
    <property type="entry name" value="HTHARSR"/>
</dbReference>
<dbReference type="InterPro" id="IPR051081">
    <property type="entry name" value="HTH_MetalResp_TranReg"/>
</dbReference>
<dbReference type="STRING" id="351160.LRC567"/>
<dbReference type="GO" id="GO:0003677">
    <property type="term" value="F:DNA binding"/>
    <property type="evidence" value="ECO:0007669"/>
    <property type="project" value="UniProtKB-KW"/>
</dbReference>
<evidence type="ECO:0000256" key="1">
    <source>
        <dbReference type="ARBA" id="ARBA00023015"/>
    </source>
</evidence>
<dbReference type="PANTHER" id="PTHR33154:SF33">
    <property type="entry name" value="TRANSCRIPTIONAL REPRESSOR SDPR"/>
    <property type="match status" value="1"/>
</dbReference>
<dbReference type="EMBL" id="AM114193">
    <property type="protein sequence ID" value="CAJ35497.1"/>
    <property type="molecule type" value="Genomic_DNA"/>
</dbReference>
<proteinExistence type="predicted"/>
<gene>
    <name evidence="5" type="ORF">LRC567</name>
</gene>
<dbReference type="PANTHER" id="PTHR33154">
    <property type="entry name" value="TRANSCRIPTIONAL REGULATOR, ARSR FAMILY"/>
    <property type="match status" value="1"/>
</dbReference>
<dbReference type="OrthoDB" id="73155at2157"/>
<dbReference type="eggNOG" id="arCOG01682">
    <property type="taxonomic scope" value="Archaea"/>
</dbReference>
<dbReference type="RefSeq" id="WP_012036997.1">
    <property type="nucleotide sequence ID" value="NC_009464.1"/>
</dbReference>
<evidence type="ECO:0000313" key="5">
    <source>
        <dbReference type="EMBL" id="CAJ35497.1"/>
    </source>
</evidence>
<dbReference type="Pfam" id="PF01022">
    <property type="entry name" value="HTH_5"/>
    <property type="match status" value="1"/>
</dbReference>
<evidence type="ECO:0000313" key="6">
    <source>
        <dbReference type="Proteomes" id="UP000000663"/>
    </source>
</evidence>
<dbReference type="Gene3D" id="1.10.10.10">
    <property type="entry name" value="Winged helix-like DNA-binding domain superfamily/Winged helix DNA-binding domain"/>
    <property type="match status" value="1"/>
</dbReference>
<dbReference type="KEGG" id="rci:LRC567"/>
<evidence type="ECO:0000256" key="3">
    <source>
        <dbReference type="ARBA" id="ARBA00023163"/>
    </source>
</evidence>
<dbReference type="InterPro" id="IPR001845">
    <property type="entry name" value="HTH_ArsR_DNA-bd_dom"/>
</dbReference>
<dbReference type="SUPFAM" id="SSF46785">
    <property type="entry name" value="Winged helix' DNA-binding domain"/>
    <property type="match status" value="1"/>
</dbReference>
<feature type="domain" description="HTH arsR-type" evidence="4">
    <location>
        <begin position="5"/>
        <end position="109"/>
    </location>
</feature>
<accession>Q0W7Z6</accession>
<dbReference type="InterPro" id="IPR036388">
    <property type="entry name" value="WH-like_DNA-bd_sf"/>
</dbReference>
<dbReference type="GO" id="GO:0003700">
    <property type="term" value="F:DNA-binding transcription factor activity"/>
    <property type="evidence" value="ECO:0007669"/>
    <property type="project" value="InterPro"/>
</dbReference>
<dbReference type="PROSITE" id="PS50987">
    <property type="entry name" value="HTH_ARSR_2"/>
    <property type="match status" value="1"/>
</dbReference>
<keyword evidence="3" id="KW-0804">Transcription</keyword>
<keyword evidence="6" id="KW-1185">Reference proteome</keyword>
<organism evidence="5 6">
    <name type="scientific">Methanocella arvoryzae (strain DSM 22066 / NBRC 105507 / MRE50)</name>
    <dbReference type="NCBI Taxonomy" id="351160"/>
    <lineage>
        <taxon>Archaea</taxon>
        <taxon>Methanobacteriati</taxon>
        <taxon>Methanobacteriota</taxon>
        <taxon>Stenosarchaea group</taxon>
        <taxon>Methanomicrobia</taxon>
        <taxon>Methanocellales</taxon>
        <taxon>Methanocellaceae</taxon>
        <taxon>Methanocella</taxon>
    </lineage>
</organism>
<keyword evidence="2" id="KW-0238">DNA-binding</keyword>
<dbReference type="InterPro" id="IPR011991">
    <property type="entry name" value="ArsR-like_HTH"/>
</dbReference>
<keyword evidence="1" id="KW-0805">Transcription regulation</keyword>
<name>Q0W7Z6_METAR</name>
<dbReference type="Proteomes" id="UP000000663">
    <property type="component" value="Chromosome"/>
</dbReference>
<evidence type="ECO:0000259" key="4">
    <source>
        <dbReference type="PROSITE" id="PS50987"/>
    </source>
</evidence>
<dbReference type="AlphaFoldDB" id="Q0W7Z6"/>
<evidence type="ECO:0000256" key="2">
    <source>
        <dbReference type="ARBA" id="ARBA00023125"/>
    </source>
</evidence>
<dbReference type="NCBIfam" id="NF033788">
    <property type="entry name" value="HTH_metalloreg"/>
    <property type="match status" value="1"/>
</dbReference>
<protein>
    <submittedName>
        <fullName evidence="5">Transcription regulator (ArsR family)</fullName>
    </submittedName>
</protein>